<sequence>MFLLDVYKFCESYDWFGVKHLASFIYKHRECERLARAANMEPKLFAATISKEFIGRMCGYGYLNLENGKATCYGSHKRPFGFDFKSFTGESDQYVKMIVHIGEMSDDELFK</sequence>
<dbReference type="EMBL" id="MW689258">
    <property type="protein sequence ID" value="QVW27767.1"/>
    <property type="molecule type" value="Genomic_DNA"/>
</dbReference>
<organism evidence="1 2">
    <name type="scientific">Hafnia phage Pocis76</name>
    <dbReference type="NCBI Taxonomy" id="2831174"/>
    <lineage>
        <taxon>Viruses</taxon>
        <taxon>Duplodnaviria</taxon>
        <taxon>Heunggongvirae</taxon>
        <taxon>Uroviricota</taxon>
        <taxon>Caudoviricetes</taxon>
        <taxon>Drexlerviridae</taxon>
        <taxon>Tempevirinae</taxon>
        <taxon>Pocisvirus</taxon>
        <taxon>Pocisvirus pocis76</taxon>
    </lineage>
</organism>
<dbReference type="Proteomes" id="UP000678489">
    <property type="component" value="Segment"/>
</dbReference>
<evidence type="ECO:0000313" key="1">
    <source>
        <dbReference type="EMBL" id="QVW27767.1"/>
    </source>
</evidence>
<reference evidence="1" key="1">
    <citation type="submission" date="2021-03" db="EMBL/GenBank/DDBJ databases">
        <title>Complete genome sequence of Hafnia phage Pocis76.</title>
        <authorList>
            <person name="Dislers A."/>
            <person name="Zrelovs N."/>
            <person name="Kazaks A."/>
        </authorList>
    </citation>
    <scope>NUCLEOTIDE SEQUENCE</scope>
</reference>
<accession>A0A8E7FN87</accession>
<protein>
    <submittedName>
        <fullName evidence="1">Uncharacterized protein</fullName>
    </submittedName>
</protein>
<proteinExistence type="predicted"/>
<keyword evidence="2" id="KW-1185">Reference proteome</keyword>
<evidence type="ECO:0000313" key="2">
    <source>
        <dbReference type="Proteomes" id="UP000678489"/>
    </source>
</evidence>
<name>A0A8E7FN87_9CAUD</name>